<evidence type="ECO:0000313" key="6">
    <source>
        <dbReference type="Proteomes" id="UP000799772"/>
    </source>
</evidence>
<dbReference type="OrthoDB" id="3262926at2759"/>
<dbReference type="GO" id="GO:0016740">
    <property type="term" value="F:transferase activity"/>
    <property type="evidence" value="ECO:0007669"/>
    <property type="project" value="UniProtKB-KW"/>
</dbReference>
<sequence>MAKDKTVPSPVQAPKVPWKPCYMFFYGSLMDSDVLRSILRIPSTPPMRTGSIPNFKMKMWSVYPTLVRHISGTVKGVLYWIDDETHFETLAQYETKAYTWCFCDVKLDDNENGNEVGVTGDVHGGEEVLKDCRVFVWAGKSDSKELEGGSFDLEHYRQHYKWRVVR</sequence>
<dbReference type="PANTHER" id="PTHR31544:SF4">
    <property type="entry name" value="GAMMA-GLUTAMYLCYCLOTRANSFERASE-RELATED"/>
    <property type="match status" value="1"/>
</dbReference>
<protein>
    <recommendedName>
        <fullName evidence="3">Putative gamma-glutamylcyclotransferase</fullName>
    </recommendedName>
</protein>
<dbReference type="InterPro" id="IPR013024">
    <property type="entry name" value="GGCT-like"/>
</dbReference>
<dbReference type="AlphaFoldDB" id="A0A9P4I894"/>
<dbReference type="InterPro" id="IPR009288">
    <property type="entry name" value="AIG2-like_dom"/>
</dbReference>
<feature type="domain" description="Gamma-glutamylcyclotransferase AIG2-like" evidence="4">
    <location>
        <begin position="23"/>
        <end position="150"/>
    </location>
</feature>
<comment type="similarity">
    <text evidence="1">Belongs to the gamma-glutamylcyclotransferase family.</text>
</comment>
<dbReference type="CDD" id="cd06661">
    <property type="entry name" value="GGCT_like"/>
    <property type="match status" value="1"/>
</dbReference>
<dbReference type="SUPFAM" id="SSF110857">
    <property type="entry name" value="Gamma-glutamyl cyclotransferase-like"/>
    <property type="match status" value="1"/>
</dbReference>
<dbReference type="Proteomes" id="UP000799772">
    <property type="component" value="Unassembled WGS sequence"/>
</dbReference>
<evidence type="ECO:0000256" key="2">
    <source>
        <dbReference type="ARBA" id="ARBA00022679"/>
    </source>
</evidence>
<comment type="caution">
    <text evidence="5">The sequence shown here is derived from an EMBL/GenBank/DDBJ whole genome shotgun (WGS) entry which is preliminary data.</text>
</comment>
<dbReference type="EMBL" id="ML978132">
    <property type="protein sequence ID" value="KAF2095298.1"/>
    <property type="molecule type" value="Genomic_DNA"/>
</dbReference>
<evidence type="ECO:0000256" key="3">
    <source>
        <dbReference type="ARBA" id="ARBA00030602"/>
    </source>
</evidence>
<dbReference type="PANTHER" id="PTHR31544">
    <property type="entry name" value="AIG2-LIKE PROTEIN D"/>
    <property type="match status" value="1"/>
</dbReference>
<reference evidence="5" key="1">
    <citation type="journal article" date="2020" name="Stud. Mycol.">
        <title>101 Dothideomycetes genomes: a test case for predicting lifestyles and emergence of pathogens.</title>
        <authorList>
            <person name="Haridas S."/>
            <person name="Albert R."/>
            <person name="Binder M."/>
            <person name="Bloem J."/>
            <person name="Labutti K."/>
            <person name="Salamov A."/>
            <person name="Andreopoulos B."/>
            <person name="Baker S."/>
            <person name="Barry K."/>
            <person name="Bills G."/>
            <person name="Bluhm B."/>
            <person name="Cannon C."/>
            <person name="Castanera R."/>
            <person name="Culley D."/>
            <person name="Daum C."/>
            <person name="Ezra D."/>
            <person name="Gonzalez J."/>
            <person name="Henrissat B."/>
            <person name="Kuo A."/>
            <person name="Liang C."/>
            <person name="Lipzen A."/>
            <person name="Lutzoni F."/>
            <person name="Magnuson J."/>
            <person name="Mondo S."/>
            <person name="Nolan M."/>
            <person name="Ohm R."/>
            <person name="Pangilinan J."/>
            <person name="Park H.-J."/>
            <person name="Ramirez L."/>
            <person name="Alfaro M."/>
            <person name="Sun H."/>
            <person name="Tritt A."/>
            <person name="Yoshinaga Y."/>
            <person name="Zwiers L.-H."/>
            <person name="Turgeon B."/>
            <person name="Goodwin S."/>
            <person name="Spatafora J."/>
            <person name="Crous P."/>
            <person name="Grigoriev I."/>
        </authorList>
    </citation>
    <scope>NUCLEOTIDE SEQUENCE</scope>
    <source>
        <strain evidence="5">CBS 133067</strain>
    </source>
</reference>
<keyword evidence="6" id="KW-1185">Reference proteome</keyword>
<organism evidence="5 6">
    <name type="scientific">Rhizodiscina lignyota</name>
    <dbReference type="NCBI Taxonomy" id="1504668"/>
    <lineage>
        <taxon>Eukaryota</taxon>
        <taxon>Fungi</taxon>
        <taxon>Dikarya</taxon>
        <taxon>Ascomycota</taxon>
        <taxon>Pezizomycotina</taxon>
        <taxon>Dothideomycetes</taxon>
        <taxon>Pleosporomycetidae</taxon>
        <taxon>Aulographales</taxon>
        <taxon>Rhizodiscinaceae</taxon>
        <taxon>Rhizodiscina</taxon>
    </lineage>
</organism>
<dbReference type="Gene3D" id="3.10.490.10">
    <property type="entry name" value="Gamma-glutamyl cyclotransferase-like"/>
    <property type="match status" value="1"/>
</dbReference>
<evidence type="ECO:0000259" key="4">
    <source>
        <dbReference type="Pfam" id="PF06094"/>
    </source>
</evidence>
<dbReference type="InterPro" id="IPR045038">
    <property type="entry name" value="AIG2-like"/>
</dbReference>
<evidence type="ECO:0000313" key="5">
    <source>
        <dbReference type="EMBL" id="KAF2095298.1"/>
    </source>
</evidence>
<keyword evidence="2" id="KW-0808">Transferase</keyword>
<gene>
    <name evidence="5" type="ORF">NA57DRAFT_79789</name>
</gene>
<dbReference type="Pfam" id="PF06094">
    <property type="entry name" value="GGACT"/>
    <property type="match status" value="1"/>
</dbReference>
<proteinExistence type="inferred from homology"/>
<evidence type="ECO:0000256" key="1">
    <source>
        <dbReference type="ARBA" id="ARBA00008861"/>
    </source>
</evidence>
<name>A0A9P4I894_9PEZI</name>
<dbReference type="InterPro" id="IPR036568">
    <property type="entry name" value="GGCT-like_sf"/>
</dbReference>
<accession>A0A9P4I894</accession>